<feature type="domain" description="GP-PDE" evidence="1">
    <location>
        <begin position="1"/>
        <end position="94"/>
    </location>
</feature>
<keyword evidence="3" id="KW-1185">Reference proteome</keyword>
<dbReference type="EMBL" id="BSUN01000001">
    <property type="protein sequence ID" value="GMA35729.1"/>
    <property type="molecule type" value="Genomic_DNA"/>
</dbReference>
<dbReference type="RefSeq" id="WP_348523541.1">
    <property type="nucleotide sequence ID" value="NZ_BSUN01000001.1"/>
</dbReference>
<evidence type="ECO:0000313" key="3">
    <source>
        <dbReference type="Proteomes" id="UP001157125"/>
    </source>
</evidence>
<protein>
    <recommendedName>
        <fullName evidence="1">GP-PDE domain-containing protein</fullName>
    </recommendedName>
</protein>
<accession>A0ABQ6IG85</accession>
<comment type="caution">
    <text evidence="2">The sequence shown here is derived from an EMBL/GenBank/DDBJ whole genome shotgun (WGS) entry which is preliminary data.</text>
</comment>
<dbReference type="Pfam" id="PF03009">
    <property type="entry name" value="GDPD"/>
    <property type="match status" value="1"/>
</dbReference>
<evidence type="ECO:0000313" key="2">
    <source>
        <dbReference type="EMBL" id="GMA35729.1"/>
    </source>
</evidence>
<organism evidence="2 3">
    <name type="scientific">Demequina litorisediminis</name>
    <dbReference type="NCBI Taxonomy" id="1849022"/>
    <lineage>
        <taxon>Bacteria</taxon>
        <taxon>Bacillati</taxon>
        <taxon>Actinomycetota</taxon>
        <taxon>Actinomycetes</taxon>
        <taxon>Micrococcales</taxon>
        <taxon>Demequinaceae</taxon>
        <taxon>Demequina</taxon>
    </lineage>
</organism>
<sequence>MARPAAQREAVAWWVGSFFGADTAKTLGDVDALQIPWRQKNIPIIFPGHVEKAHAAGKQVYIWTVNRVDHMEKLLDMGVDGIVSDRADLLKEVLISRGQWA</sequence>
<dbReference type="InterPro" id="IPR030395">
    <property type="entry name" value="GP_PDE_dom"/>
</dbReference>
<dbReference type="Gene3D" id="3.20.20.190">
    <property type="entry name" value="Phosphatidylinositol (PI) phosphodiesterase"/>
    <property type="match status" value="1"/>
</dbReference>
<dbReference type="Proteomes" id="UP001157125">
    <property type="component" value="Unassembled WGS sequence"/>
</dbReference>
<dbReference type="PROSITE" id="PS51704">
    <property type="entry name" value="GP_PDE"/>
    <property type="match status" value="1"/>
</dbReference>
<dbReference type="InterPro" id="IPR017946">
    <property type="entry name" value="PLC-like_Pdiesterase_TIM-brl"/>
</dbReference>
<dbReference type="PANTHER" id="PTHR43805">
    <property type="entry name" value="GLYCEROPHOSPHORYL DIESTER PHOSPHODIESTERASE"/>
    <property type="match status" value="1"/>
</dbReference>
<proteinExistence type="predicted"/>
<dbReference type="PANTHER" id="PTHR43805:SF1">
    <property type="entry name" value="GP-PDE DOMAIN-CONTAINING PROTEIN"/>
    <property type="match status" value="1"/>
</dbReference>
<reference evidence="3" key="1">
    <citation type="journal article" date="2019" name="Int. J. Syst. Evol. Microbiol.">
        <title>The Global Catalogue of Microorganisms (GCM) 10K type strain sequencing project: providing services to taxonomists for standard genome sequencing and annotation.</title>
        <authorList>
            <consortium name="The Broad Institute Genomics Platform"/>
            <consortium name="The Broad Institute Genome Sequencing Center for Infectious Disease"/>
            <person name="Wu L."/>
            <person name="Ma J."/>
        </authorList>
    </citation>
    <scope>NUCLEOTIDE SEQUENCE [LARGE SCALE GENOMIC DNA]</scope>
    <source>
        <strain evidence="3">NBRC 112299</strain>
    </source>
</reference>
<gene>
    <name evidence="2" type="ORF">GCM10025876_19330</name>
</gene>
<name>A0ABQ6IG85_9MICO</name>
<dbReference type="SUPFAM" id="SSF51695">
    <property type="entry name" value="PLC-like phosphodiesterases"/>
    <property type="match status" value="1"/>
</dbReference>
<evidence type="ECO:0000259" key="1">
    <source>
        <dbReference type="PROSITE" id="PS51704"/>
    </source>
</evidence>